<proteinExistence type="predicted"/>
<evidence type="ECO:0000256" key="1">
    <source>
        <dbReference type="SAM" id="MobiDB-lite"/>
    </source>
</evidence>
<feature type="region of interest" description="Disordered" evidence="1">
    <location>
        <begin position="1"/>
        <end position="46"/>
    </location>
</feature>
<accession>U9SM56</accession>
<name>U9SM56_RHIID</name>
<evidence type="ECO:0000313" key="2">
    <source>
        <dbReference type="EMBL" id="ERZ96176.1"/>
    </source>
</evidence>
<gene>
    <name evidence="2" type="ORF">GLOINDRAFT_83706</name>
</gene>
<dbReference type="HOGENOM" id="CLU_175745_0_0_1"/>
<feature type="compositionally biased region" description="Basic and acidic residues" evidence="1">
    <location>
        <begin position="1"/>
        <end position="27"/>
    </location>
</feature>
<dbReference type="AlphaFoldDB" id="U9SM56"/>
<sequence length="107" mass="12872">MQMMKRMKDEAKRVREMTEHNQREIQNLRRKGKSAQEQKKRFERTSEMQKIMLEKRQKEVLQTNSKLKSVMALLKRTTTPKSITKAILTDEAEVTQLKFEILIFLYL</sequence>
<organism evidence="2">
    <name type="scientific">Rhizophagus irregularis (strain DAOM 181602 / DAOM 197198 / MUCL 43194)</name>
    <name type="common">Arbuscular mycorrhizal fungus</name>
    <name type="synonym">Glomus intraradices</name>
    <dbReference type="NCBI Taxonomy" id="747089"/>
    <lineage>
        <taxon>Eukaryota</taxon>
        <taxon>Fungi</taxon>
        <taxon>Fungi incertae sedis</taxon>
        <taxon>Mucoromycota</taxon>
        <taxon>Glomeromycotina</taxon>
        <taxon>Glomeromycetes</taxon>
        <taxon>Glomerales</taxon>
        <taxon>Glomeraceae</taxon>
        <taxon>Rhizophagus</taxon>
    </lineage>
</organism>
<dbReference type="EMBL" id="KI300656">
    <property type="protein sequence ID" value="ERZ96176.1"/>
    <property type="molecule type" value="Genomic_DNA"/>
</dbReference>
<feature type="compositionally biased region" description="Basic and acidic residues" evidence="1">
    <location>
        <begin position="34"/>
        <end position="46"/>
    </location>
</feature>
<protein>
    <submittedName>
        <fullName evidence="2">Uncharacterized protein</fullName>
    </submittedName>
</protein>
<reference evidence="2" key="1">
    <citation type="submission" date="2013-07" db="EMBL/GenBank/DDBJ databases">
        <title>The genome of an arbuscular mycorrhizal fungus provides insights into the evolution of the oldest plant symbiosis.</title>
        <authorList>
            <consortium name="DOE Joint Genome Institute"/>
            <person name="Tisserant E."/>
            <person name="Malbreil M."/>
            <person name="Kuo A."/>
            <person name="Kohler A."/>
            <person name="Symeonidi A."/>
            <person name="Balestrini R."/>
            <person name="Charron P."/>
            <person name="Duensing N."/>
            <person name="Frei-dit-Frey N."/>
            <person name="Gianinazzi-Pearson V."/>
            <person name="Gilbert B."/>
            <person name="Handa Y."/>
            <person name="Hijri M."/>
            <person name="Kaul R."/>
            <person name="Kawaguchi M."/>
            <person name="Krajinski F."/>
            <person name="Lammers P."/>
            <person name="Lapierre D."/>
            <person name="Masclaux F.G."/>
            <person name="Murat C."/>
            <person name="Morin E."/>
            <person name="Ndikumana S."/>
            <person name="Pagni M."/>
            <person name="Petitpierre D."/>
            <person name="Requena N."/>
            <person name="Rosikiewicz P."/>
            <person name="Riley R."/>
            <person name="Saito K."/>
            <person name="San Clemente H."/>
            <person name="Shapiro H."/>
            <person name="van Tuinen D."/>
            <person name="Becard G."/>
            <person name="Bonfante P."/>
            <person name="Paszkowski U."/>
            <person name="Shachar-Hill Y."/>
            <person name="Young J.P."/>
            <person name="Sanders I.R."/>
            <person name="Henrissat B."/>
            <person name="Rensing S.A."/>
            <person name="Grigoriev I.V."/>
            <person name="Corradi N."/>
            <person name="Roux C."/>
            <person name="Martin F."/>
        </authorList>
    </citation>
    <scope>NUCLEOTIDE SEQUENCE</scope>
    <source>
        <strain evidence="2">DAOM 197198</strain>
    </source>
</reference>